<proteinExistence type="predicted"/>
<dbReference type="Gene3D" id="3.50.30.10">
    <property type="entry name" value="Phosphohistidine domain"/>
    <property type="match status" value="1"/>
</dbReference>
<accession>A0A929G092</accession>
<evidence type="ECO:0000313" key="4">
    <source>
        <dbReference type="EMBL" id="MBE9375365.1"/>
    </source>
</evidence>
<evidence type="ECO:0000256" key="1">
    <source>
        <dbReference type="SAM" id="MobiDB-lite"/>
    </source>
</evidence>
<comment type="caution">
    <text evidence="4">The sequence shown here is derived from an EMBL/GenBank/DDBJ whole genome shotgun (WGS) entry which is preliminary data.</text>
</comment>
<protein>
    <submittedName>
        <fullName evidence="4">Pyruvate, water dikinase</fullName>
    </submittedName>
</protein>
<dbReference type="PANTHER" id="PTHR43615:SF1">
    <property type="entry name" value="PPDK_N DOMAIN-CONTAINING PROTEIN"/>
    <property type="match status" value="1"/>
</dbReference>
<evidence type="ECO:0000313" key="5">
    <source>
        <dbReference type="Proteomes" id="UP000598360"/>
    </source>
</evidence>
<dbReference type="GO" id="GO:0016301">
    <property type="term" value="F:kinase activity"/>
    <property type="evidence" value="ECO:0007669"/>
    <property type="project" value="InterPro"/>
</dbReference>
<feature type="domain" description="Pyruvate phosphate dikinase AMP/ATP-binding" evidence="3">
    <location>
        <begin position="198"/>
        <end position="248"/>
    </location>
</feature>
<dbReference type="SUPFAM" id="SSF56059">
    <property type="entry name" value="Glutathione synthetase ATP-binding domain-like"/>
    <property type="match status" value="1"/>
</dbReference>
<dbReference type="Gene3D" id="3.30.470.20">
    <property type="entry name" value="ATP-grasp fold, B domain"/>
    <property type="match status" value="2"/>
</dbReference>
<dbReference type="Proteomes" id="UP000598360">
    <property type="component" value="Unassembled WGS sequence"/>
</dbReference>
<feature type="region of interest" description="Disordered" evidence="1">
    <location>
        <begin position="682"/>
        <end position="716"/>
    </location>
</feature>
<dbReference type="InterPro" id="IPR013815">
    <property type="entry name" value="ATP_grasp_subdomain_1"/>
</dbReference>
<dbReference type="InterPro" id="IPR051549">
    <property type="entry name" value="PEP_Utilizing_Enz"/>
</dbReference>
<dbReference type="PANTHER" id="PTHR43615">
    <property type="entry name" value="PHOSPHOENOLPYRUVATE SYNTHASE-RELATED"/>
    <property type="match status" value="1"/>
</dbReference>
<dbReference type="RefSeq" id="WP_193928791.1">
    <property type="nucleotide sequence ID" value="NZ_JADEYC010000019.1"/>
</dbReference>
<dbReference type="SUPFAM" id="SSF52009">
    <property type="entry name" value="Phosphohistidine domain"/>
    <property type="match status" value="1"/>
</dbReference>
<organism evidence="4 5">
    <name type="scientific">Saccharopolyspora montiporae</name>
    <dbReference type="NCBI Taxonomy" id="2781240"/>
    <lineage>
        <taxon>Bacteria</taxon>
        <taxon>Bacillati</taxon>
        <taxon>Actinomycetota</taxon>
        <taxon>Actinomycetes</taxon>
        <taxon>Pseudonocardiales</taxon>
        <taxon>Pseudonocardiaceae</taxon>
        <taxon>Saccharopolyspora</taxon>
    </lineage>
</organism>
<reference evidence="4" key="1">
    <citation type="submission" date="2020-10" db="EMBL/GenBank/DDBJ databases">
        <title>Diversity and distribution of actinomycetes associated with coral in the coast of Hainan.</title>
        <authorList>
            <person name="Li F."/>
        </authorList>
    </citation>
    <scope>NUCLEOTIDE SEQUENCE</scope>
    <source>
        <strain evidence="4">HNM0983</strain>
    </source>
</reference>
<dbReference type="AlphaFoldDB" id="A0A929G092"/>
<dbReference type="Gene3D" id="3.30.1490.20">
    <property type="entry name" value="ATP-grasp fold, A domain"/>
    <property type="match status" value="2"/>
</dbReference>
<dbReference type="Pfam" id="PF01326">
    <property type="entry name" value="PPDK_N"/>
    <property type="match status" value="2"/>
</dbReference>
<evidence type="ECO:0000259" key="2">
    <source>
        <dbReference type="Pfam" id="PF00391"/>
    </source>
</evidence>
<dbReference type="Pfam" id="PF00391">
    <property type="entry name" value="PEP-utilizers"/>
    <property type="match status" value="1"/>
</dbReference>
<keyword evidence="4" id="KW-0670">Pyruvate</keyword>
<evidence type="ECO:0000259" key="3">
    <source>
        <dbReference type="Pfam" id="PF01326"/>
    </source>
</evidence>
<dbReference type="InterPro" id="IPR002192">
    <property type="entry name" value="PPDK_AMP/ATP-bd"/>
</dbReference>
<dbReference type="InterPro" id="IPR008279">
    <property type="entry name" value="PEP-util_enz_mobile_dom"/>
</dbReference>
<gene>
    <name evidence="4" type="ORF">IQ251_13005</name>
</gene>
<name>A0A929G092_9PSEU</name>
<dbReference type="GO" id="GO:0005524">
    <property type="term" value="F:ATP binding"/>
    <property type="evidence" value="ECO:0007669"/>
    <property type="project" value="InterPro"/>
</dbReference>
<feature type="domain" description="PEP-utilising enzyme mobile" evidence="2">
    <location>
        <begin position="742"/>
        <end position="812"/>
    </location>
</feature>
<keyword evidence="5" id="KW-1185">Reference proteome</keyword>
<dbReference type="EMBL" id="JADEYC010000019">
    <property type="protein sequence ID" value="MBE9375365.1"/>
    <property type="molecule type" value="Genomic_DNA"/>
</dbReference>
<sequence>MPDGSGDAVVDLHEVRAGMGDLVGGKAANLGELLAAGERVPAGFCVTTGAFDSGEVPAEAIEAAYRRLGSGKVAVRSSATAEDLPEASFAGQQDTYLDVEGAAQVVDAVRRCWASLDTERAEAYRRANTIDRDEVRMAVVVQRMVDADTAGVLFTADPVTGSRSRTVVEAVRGLGTGVVDGSTEPEHYAVDDGAAPRATSGCLTSAQLGELAAAGRRAQELFGAPQDVEWCHDRDGTLWLVQSRPITTLFPLPPQDLPDMPRLYLEIGHLQGMLRPFTPMGMAMMQRVWERWCETEGIPAGSDPRRGPMVDIGGRLYFDLTAMVRNRRLRGRLVDGLQVYGPRVQAAVGRALTDPRFAPDRRSRIPVSAVLRVAAKLAPVALAATARSLARPHAARARAQRGVQRLRELRGPGADAGPQQRLDWVFDAAFHEMLGGDFGPVLGPTYAGILAGNAPAALLRGVATKTDTERVLGGMPHNVTTEMDLALWRVAERARPHRELFTDHSPAELAERHRSGELPDVRVDAFLTEYGHRASGEVDIGLPRWREDPAPVFAAVANYLRLQDPEQAPDRRFERAAAAARRALAELSARAVRARPVRGRIAAFLMHRSRELAGMREYAKFAWLVPFAEMRRQLVLAGRDLAAAGVLDRAEDIMFLNVDEACAGARDGADLRALVAERRRVHERERTRSRVPGALLSDGTDLEAANPAEPAPDGGLSGMAAAPGETRGRARVIADPVGAYLEPGEILVAATTDPGWTPLFMTAAGLVSETGSPIAHGPTVAREYGIPAVICVRDATSTIRTGDLLHIDGTSGTVEILPEDATTPDDHAR</sequence>
<dbReference type="InterPro" id="IPR036637">
    <property type="entry name" value="Phosphohistidine_dom_sf"/>
</dbReference>
<feature type="domain" description="Pyruvate phosphate dikinase AMP/ATP-binding" evidence="3">
    <location>
        <begin position="59"/>
        <end position="192"/>
    </location>
</feature>